<comment type="miscellaneous">
    <text evidence="13">The active site is a redox-active disulfide bond.</text>
</comment>
<comment type="caution">
    <text evidence="16">The sequence shown here is derived from an EMBL/GenBank/DDBJ whole genome shotgun (WGS) entry which is preliminary data.</text>
</comment>
<protein>
    <recommendedName>
        <fullName evidence="2 13">Dihydrolipoyl dehydrogenase</fullName>
        <ecNumber evidence="2 13">1.8.1.4</ecNumber>
    </recommendedName>
</protein>
<feature type="binding site" evidence="11">
    <location>
        <position position="272"/>
    </location>
    <ligand>
        <name>NAD(+)</name>
        <dbReference type="ChEBI" id="CHEBI:57540"/>
    </ligand>
</feature>
<evidence type="ECO:0000256" key="3">
    <source>
        <dbReference type="ARBA" id="ARBA00022630"/>
    </source>
</evidence>
<dbReference type="GO" id="GO:0050660">
    <property type="term" value="F:flavin adenine dinucleotide binding"/>
    <property type="evidence" value="ECO:0007669"/>
    <property type="project" value="InterPro"/>
</dbReference>
<feature type="binding site" evidence="11">
    <location>
        <position position="54"/>
    </location>
    <ligand>
        <name>FAD</name>
        <dbReference type="ChEBI" id="CHEBI:57692"/>
    </ligand>
</feature>
<proteinExistence type="inferred from homology"/>
<evidence type="ECO:0000256" key="4">
    <source>
        <dbReference type="ARBA" id="ARBA00022827"/>
    </source>
</evidence>
<dbReference type="GO" id="GO:0045252">
    <property type="term" value="C:oxoglutarate dehydrogenase complex"/>
    <property type="evidence" value="ECO:0007669"/>
    <property type="project" value="TreeGrafter"/>
</dbReference>
<dbReference type="InterPro" id="IPR006258">
    <property type="entry name" value="Lipoamide_DH"/>
</dbReference>
<keyword evidence="4 11" id="KW-0274">FAD</keyword>
<keyword evidence="11" id="KW-0547">Nucleotide-binding</keyword>
<evidence type="ECO:0000256" key="1">
    <source>
        <dbReference type="ARBA" id="ARBA00007532"/>
    </source>
</evidence>
<dbReference type="SUPFAM" id="SSF51905">
    <property type="entry name" value="FAD/NAD(P)-binding domain"/>
    <property type="match status" value="1"/>
</dbReference>
<feature type="domain" description="FAD/NAD(P)-binding" evidence="15">
    <location>
        <begin position="7"/>
        <end position="328"/>
    </location>
</feature>
<feature type="binding site" evidence="11">
    <location>
        <begin position="319"/>
        <end position="322"/>
    </location>
    <ligand>
        <name>FAD</name>
        <dbReference type="ChEBI" id="CHEBI:57692"/>
    </ligand>
</feature>
<dbReference type="PROSITE" id="PS51257">
    <property type="entry name" value="PROKAR_LIPOPROTEIN"/>
    <property type="match status" value="1"/>
</dbReference>
<dbReference type="InterPro" id="IPR016156">
    <property type="entry name" value="FAD/NAD-linked_Rdtase_dimer_sf"/>
</dbReference>
<keyword evidence="5 13" id="KW-0560">Oxidoreductase</keyword>
<dbReference type="Pfam" id="PF02852">
    <property type="entry name" value="Pyr_redox_dim"/>
    <property type="match status" value="1"/>
</dbReference>
<evidence type="ECO:0000256" key="2">
    <source>
        <dbReference type="ARBA" id="ARBA00012608"/>
    </source>
</evidence>
<name>A0A7W6ZZI3_9HYPH</name>
<feature type="binding site" evidence="11">
    <location>
        <position position="313"/>
    </location>
    <ligand>
        <name>FAD</name>
        <dbReference type="ChEBI" id="CHEBI:57692"/>
    </ligand>
</feature>
<dbReference type="InterPro" id="IPR023753">
    <property type="entry name" value="FAD/NAD-binding_dom"/>
</dbReference>
<organism evidence="16 17">
    <name type="scientific">Rhizobium leucaenae</name>
    <dbReference type="NCBI Taxonomy" id="29450"/>
    <lineage>
        <taxon>Bacteria</taxon>
        <taxon>Pseudomonadati</taxon>
        <taxon>Pseudomonadota</taxon>
        <taxon>Alphaproteobacteria</taxon>
        <taxon>Hyphomicrobiales</taxon>
        <taxon>Rhizobiaceae</taxon>
        <taxon>Rhizobium/Agrobacterium group</taxon>
        <taxon>Rhizobium</taxon>
    </lineage>
</organism>
<dbReference type="NCBIfam" id="TIGR01350">
    <property type="entry name" value="lipoamide_DH"/>
    <property type="match status" value="1"/>
</dbReference>
<dbReference type="InterPro" id="IPR004099">
    <property type="entry name" value="Pyr_nucl-diS_OxRdtase_dimer"/>
</dbReference>
<evidence type="ECO:0000256" key="11">
    <source>
        <dbReference type="PIRSR" id="PIRSR000350-3"/>
    </source>
</evidence>
<dbReference type="RefSeq" id="WP_028755253.1">
    <property type="nucleotide sequence ID" value="NZ_JACIIG010000032.1"/>
</dbReference>
<dbReference type="GO" id="GO:0006103">
    <property type="term" value="P:2-oxoglutarate metabolic process"/>
    <property type="evidence" value="ECO:0007669"/>
    <property type="project" value="TreeGrafter"/>
</dbReference>
<evidence type="ECO:0000313" key="17">
    <source>
        <dbReference type="Proteomes" id="UP000543836"/>
    </source>
</evidence>
<dbReference type="InterPro" id="IPR050151">
    <property type="entry name" value="Class-I_Pyr_Nuc-Dis_Oxidored"/>
</dbReference>
<dbReference type="Proteomes" id="UP000543836">
    <property type="component" value="Unassembled WGS sequence"/>
</dbReference>
<dbReference type="SUPFAM" id="SSF55424">
    <property type="entry name" value="FAD/NAD-linked reductases, dimerisation (C-terminal) domain"/>
    <property type="match status" value="1"/>
</dbReference>
<dbReference type="InterPro" id="IPR036188">
    <property type="entry name" value="FAD/NAD-bd_sf"/>
</dbReference>
<evidence type="ECO:0000256" key="9">
    <source>
        <dbReference type="ARBA" id="ARBA00049187"/>
    </source>
</evidence>
<evidence type="ECO:0000256" key="12">
    <source>
        <dbReference type="PIRSR" id="PIRSR000350-4"/>
    </source>
</evidence>
<dbReference type="GO" id="GO:0004148">
    <property type="term" value="F:dihydrolipoyl dehydrogenase (NADH) activity"/>
    <property type="evidence" value="ECO:0007669"/>
    <property type="project" value="UniProtKB-EC"/>
</dbReference>
<comment type="similarity">
    <text evidence="1 13">Belongs to the class-I pyridine nucleotide-disulfide oxidoreductase family.</text>
</comment>
<sequence length="466" mass="49503">MSAKYDFDVIIIGGGPGGYACAVRAAQFGLKTACVEGRETLGGTCLNVGCIPSKALLNASHFYHAAAHGTWSSFGIKAESVSLDLPTMMLQKDETVRSLTKGIEFLFKKNKVELLHGWARFEDAHAISVSGKRHTAKSIIIATGSDPSPFRSVEINNDGGVVVDSTGALTLKSVPKRLIVVGGGVIGLELGSVWSRLGAEVTVLEYLDEILPGMDSDVRKTMRQLLQKQGFKIRTSVEVQTIDRADSSAKVSFKEKGKLEEIEADTVLIATGRRPNTSELGLEIVGITVDERGFIPVDRVARTAIEGVYAIGDVTAGPMLAHRAEDDGIALAERLAGILRDVNHDVIPAVVYTDPEVASVGLTEDALKLSGRSYKVSKFPMVANSRAKANRETDGFVKLIADEKTDVVLGAHIISSVAGTMIGQIAQAMEFGATAEDVAYTCHAHPTHSEAIKEAALGIGGSPIHA</sequence>
<keyword evidence="6 11" id="KW-0520">NAD</keyword>
<comment type="catalytic activity">
    <reaction evidence="9 13">
        <text>N(6)-[(R)-dihydrolipoyl]-L-lysyl-[protein] + NAD(+) = N(6)-[(R)-lipoyl]-L-lysyl-[protein] + NADH + H(+)</text>
        <dbReference type="Rhea" id="RHEA:15045"/>
        <dbReference type="Rhea" id="RHEA-COMP:10474"/>
        <dbReference type="Rhea" id="RHEA-COMP:10475"/>
        <dbReference type="ChEBI" id="CHEBI:15378"/>
        <dbReference type="ChEBI" id="CHEBI:57540"/>
        <dbReference type="ChEBI" id="CHEBI:57945"/>
        <dbReference type="ChEBI" id="CHEBI:83099"/>
        <dbReference type="ChEBI" id="CHEBI:83100"/>
        <dbReference type="EC" id="1.8.1.4"/>
    </reaction>
</comment>
<feature type="domain" description="Pyridine nucleotide-disulphide oxidoreductase dimerisation" evidence="14">
    <location>
        <begin position="347"/>
        <end position="456"/>
    </location>
</feature>
<dbReference type="InterPro" id="IPR001100">
    <property type="entry name" value="Pyr_nuc-diS_OxRdtase"/>
</dbReference>
<feature type="binding site" evidence="11">
    <location>
        <begin position="143"/>
        <end position="145"/>
    </location>
    <ligand>
        <name>FAD</name>
        <dbReference type="ChEBI" id="CHEBI:57692"/>
    </ligand>
</feature>
<dbReference type="PRINTS" id="PR00411">
    <property type="entry name" value="PNDRDTASEI"/>
</dbReference>
<dbReference type="PANTHER" id="PTHR22912:SF151">
    <property type="entry name" value="DIHYDROLIPOYL DEHYDROGENASE, MITOCHONDRIAL"/>
    <property type="match status" value="1"/>
</dbReference>
<evidence type="ECO:0000256" key="7">
    <source>
        <dbReference type="ARBA" id="ARBA00023157"/>
    </source>
</evidence>
<dbReference type="PANTHER" id="PTHR22912">
    <property type="entry name" value="DISULFIDE OXIDOREDUCTASE"/>
    <property type="match status" value="1"/>
</dbReference>
<feature type="disulfide bond" description="Redox-active" evidence="12">
    <location>
        <begin position="45"/>
        <end position="50"/>
    </location>
</feature>
<evidence type="ECO:0000256" key="6">
    <source>
        <dbReference type="ARBA" id="ARBA00023027"/>
    </source>
</evidence>
<dbReference type="Gene3D" id="3.30.390.30">
    <property type="match status" value="1"/>
</dbReference>
<dbReference type="EC" id="1.8.1.4" evidence="2 13"/>
<evidence type="ECO:0000256" key="10">
    <source>
        <dbReference type="PIRSR" id="PIRSR000350-2"/>
    </source>
</evidence>
<dbReference type="PRINTS" id="PR00368">
    <property type="entry name" value="FADPNR"/>
</dbReference>
<dbReference type="PIRSF" id="PIRSF000350">
    <property type="entry name" value="Mercury_reductase_MerA"/>
    <property type="match status" value="1"/>
</dbReference>
<dbReference type="Pfam" id="PF07992">
    <property type="entry name" value="Pyr_redox_2"/>
    <property type="match status" value="1"/>
</dbReference>
<feature type="binding site" evidence="11">
    <location>
        <position position="205"/>
    </location>
    <ligand>
        <name>NAD(+)</name>
        <dbReference type="ChEBI" id="CHEBI:57540"/>
    </ligand>
</feature>
<feature type="active site" description="Proton acceptor" evidence="10">
    <location>
        <position position="445"/>
    </location>
</feature>
<comment type="cofactor">
    <cofactor evidence="11 13">
        <name>FAD</name>
        <dbReference type="ChEBI" id="CHEBI:57692"/>
    </cofactor>
    <text evidence="11 13">Binds 1 FAD per subunit.</text>
</comment>
<gene>
    <name evidence="16" type="ORF">GGE60_005838</name>
</gene>
<dbReference type="InterPro" id="IPR012999">
    <property type="entry name" value="Pyr_OxRdtase_I_AS"/>
</dbReference>
<evidence type="ECO:0000313" key="16">
    <source>
        <dbReference type="EMBL" id="MBB4571673.1"/>
    </source>
</evidence>
<dbReference type="OrthoDB" id="7495837at2"/>
<dbReference type="PROSITE" id="PS00076">
    <property type="entry name" value="PYRIDINE_REDOX_1"/>
    <property type="match status" value="1"/>
</dbReference>
<keyword evidence="17" id="KW-1185">Reference proteome</keyword>
<dbReference type="EMBL" id="JACIIG010000032">
    <property type="protein sequence ID" value="MBB4571673.1"/>
    <property type="molecule type" value="Genomic_DNA"/>
</dbReference>
<dbReference type="Gene3D" id="3.50.50.60">
    <property type="entry name" value="FAD/NAD(P)-binding domain"/>
    <property type="match status" value="2"/>
</dbReference>
<evidence type="ECO:0000259" key="14">
    <source>
        <dbReference type="Pfam" id="PF02852"/>
    </source>
</evidence>
<accession>A0A7W6ZZI3</accession>
<keyword evidence="7" id="KW-1015">Disulfide bond</keyword>
<reference evidence="16 17" key="1">
    <citation type="submission" date="2020-08" db="EMBL/GenBank/DDBJ databases">
        <title>Genomic Encyclopedia of Type Strains, Phase IV (KMG-V): Genome sequencing to study the core and pangenomes of soil and plant-associated prokaryotes.</title>
        <authorList>
            <person name="Whitman W."/>
        </authorList>
    </citation>
    <scope>NUCLEOTIDE SEQUENCE [LARGE SCALE GENOMIC DNA]</scope>
    <source>
        <strain evidence="16 17">SEMIA 492</strain>
    </source>
</reference>
<dbReference type="FunFam" id="3.30.390.30:FF:000001">
    <property type="entry name" value="Dihydrolipoyl dehydrogenase"/>
    <property type="match status" value="1"/>
</dbReference>
<keyword evidence="8 13" id="KW-0676">Redox-active center</keyword>
<feature type="binding site" evidence="11">
    <location>
        <begin position="182"/>
        <end position="189"/>
    </location>
    <ligand>
        <name>NAD(+)</name>
        <dbReference type="ChEBI" id="CHEBI:57540"/>
    </ligand>
</feature>
<evidence type="ECO:0000259" key="15">
    <source>
        <dbReference type="Pfam" id="PF07992"/>
    </source>
</evidence>
<evidence type="ECO:0000256" key="13">
    <source>
        <dbReference type="RuleBase" id="RU003692"/>
    </source>
</evidence>
<evidence type="ECO:0000256" key="8">
    <source>
        <dbReference type="ARBA" id="ARBA00023284"/>
    </source>
</evidence>
<evidence type="ECO:0000256" key="5">
    <source>
        <dbReference type="ARBA" id="ARBA00023002"/>
    </source>
</evidence>
<keyword evidence="3 13" id="KW-0285">Flavoprotein</keyword>
<dbReference type="AlphaFoldDB" id="A0A7W6ZZI3"/>